<sequence>MTKKLLDKMGINVFHNNTTSPWVMTQVERALNFAQMAGMKYIRPAFNLQTDEFNGTDNPWRLTTYHTIQNLGMTGIIGAYPQQIKNHLLDDNADELVDQAVNAYAHIMDRFLDDGITDFIVEAWNEADGKFATSDQQQAQTNDTIIDRYLTFNMKLFEECKKRGVKFIDLCSIEYPQAPDLQHVLDCYNTKLNSYSSLPDWVSFHPYCERYNDNFIPELYLLGFDRSKWSNINQIPMAISEFGYPSEDWGHPFSGSWAFQYSRDTMIRQIIIQDYLGVDPIIIYSGNTNPDPVDADMDDCWGAYQYHKSDGSITMSKLGAAELKFLQSMKGYHLNGMVTPSHNFTLTNENIPYTNFAFEYENDEGHKKLFYWNPFGNNTSSLNWNNQNYNLHFTQHVKVIES</sequence>
<evidence type="ECO:0000313" key="2">
    <source>
        <dbReference type="Proteomes" id="UP000051291"/>
    </source>
</evidence>
<dbReference type="InterPro" id="IPR017853">
    <property type="entry name" value="GH"/>
</dbReference>
<gene>
    <name evidence="1" type="ORF">FC64_GL000756</name>
</gene>
<evidence type="ECO:0008006" key="3">
    <source>
        <dbReference type="Google" id="ProtNLM"/>
    </source>
</evidence>
<accession>A0A0R1ZKE1</accession>
<dbReference type="EMBL" id="AYYZ01000025">
    <property type="protein sequence ID" value="KRM52331.1"/>
    <property type="molecule type" value="Genomic_DNA"/>
</dbReference>
<organism evidence="1 2">
    <name type="scientific">Ligilactobacillus araffinosus DSM 20653</name>
    <dbReference type="NCBI Taxonomy" id="1423820"/>
    <lineage>
        <taxon>Bacteria</taxon>
        <taxon>Bacillati</taxon>
        <taxon>Bacillota</taxon>
        <taxon>Bacilli</taxon>
        <taxon>Lactobacillales</taxon>
        <taxon>Lactobacillaceae</taxon>
        <taxon>Ligilactobacillus</taxon>
    </lineage>
</organism>
<name>A0A0R1ZKE1_9LACO</name>
<protein>
    <recommendedName>
        <fullName evidence="3">Glycoside hydrolase family 5 domain-containing protein</fullName>
    </recommendedName>
</protein>
<keyword evidence="2" id="KW-1185">Reference proteome</keyword>
<comment type="caution">
    <text evidence="1">The sequence shown here is derived from an EMBL/GenBank/DDBJ whole genome shotgun (WGS) entry which is preliminary data.</text>
</comment>
<dbReference type="STRING" id="1423820.FC64_GL000756"/>
<dbReference type="Proteomes" id="UP000051291">
    <property type="component" value="Unassembled WGS sequence"/>
</dbReference>
<dbReference type="SUPFAM" id="SSF51445">
    <property type="entry name" value="(Trans)glycosidases"/>
    <property type="match status" value="1"/>
</dbReference>
<dbReference type="AlphaFoldDB" id="A0A0R1ZKE1"/>
<evidence type="ECO:0000313" key="1">
    <source>
        <dbReference type="EMBL" id="KRM52331.1"/>
    </source>
</evidence>
<reference evidence="1 2" key="1">
    <citation type="journal article" date="2015" name="Genome Announc.">
        <title>Expanding the biotechnology potential of lactobacilli through comparative genomics of 213 strains and associated genera.</title>
        <authorList>
            <person name="Sun Z."/>
            <person name="Harris H.M."/>
            <person name="McCann A."/>
            <person name="Guo C."/>
            <person name="Argimon S."/>
            <person name="Zhang W."/>
            <person name="Yang X."/>
            <person name="Jeffery I.B."/>
            <person name="Cooney J.C."/>
            <person name="Kagawa T.F."/>
            <person name="Liu W."/>
            <person name="Song Y."/>
            <person name="Salvetti E."/>
            <person name="Wrobel A."/>
            <person name="Rasinkangas P."/>
            <person name="Parkhill J."/>
            <person name="Rea M.C."/>
            <person name="O'Sullivan O."/>
            <person name="Ritari J."/>
            <person name="Douillard F.P."/>
            <person name="Paul Ross R."/>
            <person name="Yang R."/>
            <person name="Briner A.E."/>
            <person name="Felis G.E."/>
            <person name="de Vos W.M."/>
            <person name="Barrangou R."/>
            <person name="Klaenhammer T.R."/>
            <person name="Caufield P.W."/>
            <person name="Cui Y."/>
            <person name="Zhang H."/>
            <person name="O'Toole P.W."/>
        </authorList>
    </citation>
    <scope>NUCLEOTIDE SEQUENCE [LARGE SCALE GENOMIC DNA]</scope>
    <source>
        <strain evidence="1 2">DSM 20653</strain>
    </source>
</reference>
<dbReference type="RefSeq" id="WP_057906682.1">
    <property type="nucleotide sequence ID" value="NZ_AYYZ01000025.1"/>
</dbReference>
<dbReference type="PATRIC" id="fig|1423820.4.peg.768"/>
<proteinExistence type="predicted"/>